<gene>
    <name evidence="1" type="ORF">LAZ67_17000254</name>
</gene>
<sequence>MLPLWFLINGLSIERSSFNCRRVTGERLCSYRLTLLQQVFEPKSKLPLVGHIKHILYTELRFSVFTISSLTPYMHLRSFFPYDIPKYFRPNYYNSQFLTDHGNFRFCLKKIQAVQDSTCFCGLGEQTSIHLLLECSVFQDYRVNNDLIALGPMSLDLNLNLINFCVI</sequence>
<reference evidence="1 2" key="1">
    <citation type="submission" date="2022-01" db="EMBL/GenBank/DDBJ databases">
        <title>A chromosomal length assembly of Cordylochernes scorpioides.</title>
        <authorList>
            <person name="Zeh D."/>
            <person name="Zeh J."/>
        </authorList>
    </citation>
    <scope>NUCLEOTIDE SEQUENCE [LARGE SCALE GENOMIC DNA]</scope>
    <source>
        <strain evidence="1">IN4F17</strain>
        <tissue evidence="1">Whole Body</tissue>
    </source>
</reference>
<evidence type="ECO:0000313" key="1">
    <source>
        <dbReference type="EMBL" id="UYV78916.1"/>
    </source>
</evidence>
<proteinExistence type="predicted"/>
<evidence type="ECO:0000313" key="2">
    <source>
        <dbReference type="Proteomes" id="UP001235939"/>
    </source>
</evidence>
<evidence type="ECO:0008006" key="3">
    <source>
        <dbReference type="Google" id="ProtNLM"/>
    </source>
</evidence>
<accession>A0ABY6LF82</accession>
<keyword evidence="2" id="KW-1185">Reference proteome</keyword>
<name>A0ABY6LF82_9ARAC</name>
<protein>
    <recommendedName>
        <fullName evidence="3">Reverse transcriptase zinc-binding domain-containing protein</fullName>
    </recommendedName>
</protein>
<dbReference type="Proteomes" id="UP001235939">
    <property type="component" value="Chromosome 17"/>
</dbReference>
<organism evidence="1 2">
    <name type="scientific">Cordylochernes scorpioides</name>
    <dbReference type="NCBI Taxonomy" id="51811"/>
    <lineage>
        <taxon>Eukaryota</taxon>
        <taxon>Metazoa</taxon>
        <taxon>Ecdysozoa</taxon>
        <taxon>Arthropoda</taxon>
        <taxon>Chelicerata</taxon>
        <taxon>Arachnida</taxon>
        <taxon>Pseudoscorpiones</taxon>
        <taxon>Cheliferoidea</taxon>
        <taxon>Chernetidae</taxon>
        <taxon>Cordylochernes</taxon>
    </lineage>
</organism>
<dbReference type="EMBL" id="CP092879">
    <property type="protein sequence ID" value="UYV78916.1"/>
    <property type="molecule type" value="Genomic_DNA"/>
</dbReference>